<name>H5T7U5_9ALTE</name>
<comment type="caution">
    <text evidence="6">The sequence shown here is derived from an EMBL/GenBank/DDBJ whole genome shotgun (WGS) entry which is preliminary data.</text>
</comment>
<dbReference type="RefSeq" id="WP_006002550.1">
    <property type="nucleotide sequence ID" value="NZ_BAET01000004.1"/>
</dbReference>
<dbReference type="Pfam" id="PF04172">
    <property type="entry name" value="LrgB"/>
    <property type="match status" value="1"/>
</dbReference>
<feature type="transmembrane region" description="Helical" evidence="5">
    <location>
        <begin position="156"/>
        <end position="182"/>
    </location>
</feature>
<dbReference type="eggNOG" id="COG1346">
    <property type="taxonomic scope" value="Bacteria"/>
</dbReference>
<reference evidence="6 7" key="1">
    <citation type="journal article" date="2012" name="J. Bacteriol.">
        <title>Genome sequence of proteorhodopsin-containing sea ice bacterium Glaciecola punicea ACAM 611T.</title>
        <authorList>
            <person name="Qin Q.-L."/>
            <person name="Xie B.-B."/>
            <person name="Shu Y.-L."/>
            <person name="Rong J.-C."/>
            <person name="Zhao D.-L."/>
            <person name="Zhang X.-Y."/>
            <person name="Chen X.-L."/>
            <person name="Zhou B.-C."/>
            <person name="Zhanga Y.-Z."/>
        </authorList>
    </citation>
    <scope>NUCLEOTIDE SEQUENCE [LARGE SCALE GENOMIC DNA]</scope>
    <source>
        <strain evidence="6 7">ACAM 611</strain>
    </source>
</reference>
<keyword evidence="2 5" id="KW-0812">Transmembrane</keyword>
<dbReference type="PANTHER" id="PTHR30249">
    <property type="entry name" value="PUTATIVE SEROTONIN TRANSPORTER"/>
    <property type="match status" value="1"/>
</dbReference>
<evidence type="ECO:0000256" key="3">
    <source>
        <dbReference type="ARBA" id="ARBA00022989"/>
    </source>
</evidence>
<evidence type="ECO:0000256" key="4">
    <source>
        <dbReference type="ARBA" id="ARBA00023136"/>
    </source>
</evidence>
<evidence type="ECO:0000256" key="2">
    <source>
        <dbReference type="ARBA" id="ARBA00022692"/>
    </source>
</evidence>
<dbReference type="PANTHER" id="PTHR30249:SF0">
    <property type="entry name" value="PLASTIDAL GLYCOLATE_GLYCERATE TRANSLOCATOR 1, CHLOROPLASTIC"/>
    <property type="match status" value="1"/>
</dbReference>
<dbReference type="EMBL" id="BAET01000004">
    <property type="protein sequence ID" value="GAB54372.1"/>
    <property type="molecule type" value="Genomic_DNA"/>
</dbReference>
<evidence type="ECO:0000256" key="5">
    <source>
        <dbReference type="SAM" id="Phobius"/>
    </source>
</evidence>
<evidence type="ECO:0000313" key="7">
    <source>
        <dbReference type="Proteomes" id="UP000053586"/>
    </source>
</evidence>
<feature type="transmembrane region" description="Helical" evidence="5">
    <location>
        <begin position="104"/>
        <end position="126"/>
    </location>
</feature>
<keyword evidence="4 5" id="KW-0472">Membrane</keyword>
<feature type="transmembrane region" description="Helical" evidence="5">
    <location>
        <begin position="215"/>
        <end position="236"/>
    </location>
</feature>
<proteinExistence type="predicted"/>
<evidence type="ECO:0000313" key="6">
    <source>
        <dbReference type="EMBL" id="GAB54372.1"/>
    </source>
</evidence>
<accession>H5T7U5</accession>
<comment type="subcellular location">
    <subcellularLocation>
        <location evidence="1">Membrane</location>
        <topology evidence="1">Multi-pass membrane protein</topology>
    </subcellularLocation>
</comment>
<dbReference type="Proteomes" id="UP000053586">
    <property type="component" value="Unassembled WGS sequence"/>
</dbReference>
<dbReference type="OrthoDB" id="9811701at2"/>
<feature type="transmembrane region" description="Helical" evidence="5">
    <location>
        <begin position="43"/>
        <end position="61"/>
    </location>
</feature>
<feature type="transmembrane region" description="Helical" evidence="5">
    <location>
        <begin position="12"/>
        <end position="31"/>
    </location>
</feature>
<protein>
    <submittedName>
        <fullName evidence="6">Inner membrane protein yohK</fullName>
    </submittedName>
</protein>
<feature type="transmembrane region" description="Helical" evidence="5">
    <location>
        <begin position="73"/>
        <end position="92"/>
    </location>
</feature>
<keyword evidence="3 5" id="KW-1133">Transmembrane helix</keyword>
<gene>
    <name evidence="6" type="primary">yohK</name>
    <name evidence="6" type="ORF">GPUN_0219</name>
</gene>
<evidence type="ECO:0000256" key="1">
    <source>
        <dbReference type="ARBA" id="ARBA00004141"/>
    </source>
</evidence>
<organism evidence="6 7">
    <name type="scientific">Glaciecola punicea ACAM 611</name>
    <dbReference type="NCBI Taxonomy" id="1121923"/>
    <lineage>
        <taxon>Bacteria</taxon>
        <taxon>Pseudomonadati</taxon>
        <taxon>Pseudomonadota</taxon>
        <taxon>Gammaproteobacteria</taxon>
        <taxon>Alteromonadales</taxon>
        <taxon>Alteromonadaceae</taxon>
        <taxon>Glaciecola</taxon>
    </lineage>
</organism>
<reference evidence="6 7" key="2">
    <citation type="journal article" date="2017" name="Antonie Van Leeuwenhoek">
        <title>Rhizobium rhizosphaerae sp. nov., a novel species isolated from rice rhizosphere.</title>
        <authorList>
            <person name="Zhao J.J."/>
            <person name="Zhang J."/>
            <person name="Zhang R.J."/>
            <person name="Zhang C.W."/>
            <person name="Yin H.Q."/>
            <person name="Zhang X.X."/>
        </authorList>
    </citation>
    <scope>NUCLEOTIDE SEQUENCE [LARGE SCALE GENOMIC DNA]</scope>
    <source>
        <strain evidence="6 7">ACAM 611</strain>
    </source>
</reference>
<keyword evidence="7" id="KW-1185">Reference proteome</keyword>
<dbReference type="AlphaFoldDB" id="H5T7U5"/>
<dbReference type="GO" id="GO:0016020">
    <property type="term" value="C:membrane"/>
    <property type="evidence" value="ECO:0007669"/>
    <property type="project" value="UniProtKB-SubCell"/>
</dbReference>
<dbReference type="InterPro" id="IPR007300">
    <property type="entry name" value="CidB/LrgB"/>
</dbReference>
<sequence length="237" mass="24848">MLALLPNINYLATILWLALTIVIYFGALHLHRASKPLRFIQPALHPLIVATLLIILLQSLTHTSVSEYQEYTQLLSALLGPATVALAVPLYRQLRLLVKMNWRVLVPICVGGALAPVLSWTCLYLLNTPLNLQMTVLVKSITTPLAMDAAGAIGGIPALAAVFVISTGIVGAICGPALFALIGVNNQAAQGTALGAVSHAIGTARAISIGEQCTAFATLALCVNGIATSLILPILFG</sequence>